<dbReference type="InterPro" id="IPR050584">
    <property type="entry name" value="Cholesterol_7-desaturase"/>
</dbReference>
<dbReference type="OrthoDB" id="426882at2759"/>
<dbReference type="GO" id="GO:0005737">
    <property type="term" value="C:cytoplasm"/>
    <property type="evidence" value="ECO:0007669"/>
    <property type="project" value="TreeGrafter"/>
</dbReference>
<evidence type="ECO:0000256" key="1">
    <source>
        <dbReference type="ARBA" id="ARBA00004370"/>
    </source>
</evidence>
<comment type="caution">
    <text evidence="12">The sequence shown here is derived from an EMBL/GenBank/DDBJ whole genome shotgun (WGS) entry which is preliminary data.</text>
</comment>
<evidence type="ECO:0000256" key="9">
    <source>
        <dbReference type="ARBA" id="ARBA00023136"/>
    </source>
</evidence>
<dbReference type="GO" id="GO:0051537">
    <property type="term" value="F:2 iron, 2 sulfur cluster binding"/>
    <property type="evidence" value="ECO:0007669"/>
    <property type="project" value="UniProtKB-KW"/>
</dbReference>
<dbReference type="GO" id="GO:0016491">
    <property type="term" value="F:oxidoreductase activity"/>
    <property type="evidence" value="ECO:0007669"/>
    <property type="project" value="UniProtKB-KW"/>
</dbReference>
<keyword evidence="9 10" id="KW-0472">Membrane</keyword>
<dbReference type="PANTHER" id="PTHR21266:SF32">
    <property type="entry name" value="CHOLESTEROL 7-DESATURASE NVD"/>
    <property type="match status" value="1"/>
</dbReference>
<keyword evidence="13" id="KW-1185">Reference proteome</keyword>
<feature type="transmembrane region" description="Helical" evidence="10">
    <location>
        <begin position="57"/>
        <end position="75"/>
    </location>
</feature>
<evidence type="ECO:0000256" key="6">
    <source>
        <dbReference type="ARBA" id="ARBA00023002"/>
    </source>
</evidence>
<dbReference type="AlphaFoldDB" id="X6LTA4"/>
<dbReference type="SUPFAM" id="SSF50022">
    <property type="entry name" value="ISP domain"/>
    <property type="match status" value="1"/>
</dbReference>
<keyword evidence="4" id="KW-0479">Metal-binding</keyword>
<keyword evidence="7" id="KW-0408">Iron</keyword>
<keyword evidence="8" id="KW-0411">Iron-sulfur</keyword>
<feature type="domain" description="Rieske" evidence="11">
    <location>
        <begin position="110"/>
        <end position="160"/>
    </location>
</feature>
<evidence type="ECO:0000313" key="13">
    <source>
        <dbReference type="Proteomes" id="UP000023152"/>
    </source>
</evidence>
<keyword evidence="2 10" id="KW-0812">Transmembrane</keyword>
<comment type="subcellular location">
    <subcellularLocation>
        <location evidence="1">Membrane</location>
    </subcellularLocation>
</comment>
<dbReference type="PROSITE" id="PS51296">
    <property type="entry name" value="RIESKE"/>
    <property type="match status" value="1"/>
</dbReference>
<evidence type="ECO:0000256" key="4">
    <source>
        <dbReference type="ARBA" id="ARBA00022723"/>
    </source>
</evidence>
<evidence type="ECO:0000256" key="7">
    <source>
        <dbReference type="ARBA" id="ARBA00023004"/>
    </source>
</evidence>
<keyword evidence="5 10" id="KW-1133">Transmembrane helix</keyword>
<dbReference type="GO" id="GO:0016020">
    <property type="term" value="C:membrane"/>
    <property type="evidence" value="ECO:0007669"/>
    <property type="project" value="UniProtKB-SubCell"/>
</dbReference>
<keyword evidence="6" id="KW-0560">Oxidoreductase</keyword>
<dbReference type="InterPro" id="IPR017941">
    <property type="entry name" value="Rieske_2Fe-2S"/>
</dbReference>
<gene>
    <name evidence="12" type="ORF">RFI_32227</name>
</gene>
<dbReference type="PANTHER" id="PTHR21266">
    <property type="entry name" value="IRON-SULFUR DOMAIN CONTAINING PROTEIN"/>
    <property type="match status" value="1"/>
</dbReference>
<proteinExistence type="predicted"/>
<reference evidence="12 13" key="1">
    <citation type="journal article" date="2013" name="Curr. Biol.">
        <title>The Genome of the Foraminiferan Reticulomyxa filosa.</title>
        <authorList>
            <person name="Glockner G."/>
            <person name="Hulsmann N."/>
            <person name="Schleicher M."/>
            <person name="Noegel A.A."/>
            <person name="Eichinger L."/>
            <person name="Gallinger C."/>
            <person name="Pawlowski J."/>
            <person name="Sierra R."/>
            <person name="Euteneuer U."/>
            <person name="Pillet L."/>
            <person name="Moustafa A."/>
            <person name="Platzer M."/>
            <person name="Groth M."/>
            <person name="Szafranski K."/>
            <person name="Schliwa M."/>
        </authorList>
    </citation>
    <scope>NUCLEOTIDE SEQUENCE [LARGE SCALE GENOMIC DNA]</scope>
</reference>
<evidence type="ECO:0000256" key="5">
    <source>
        <dbReference type="ARBA" id="ARBA00022989"/>
    </source>
</evidence>
<dbReference type="GO" id="GO:0046872">
    <property type="term" value="F:metal ion binding"/>
    <property type="evidence" value="ECO:0007669"/>
    <property type="project" value="UniProtKB-KW"/>
</dbReference>
<dbReference type="InterPro" id="IPR036922">
    <property type="entry name" value="Rieske_2Fe-2S_sf"/>
</dbReference>
<protein>
    <recommendedName>
        <fullName evidence="11">Rieske domain-containing protein</fullName>
    </recommendedName>
</protein>
<evidence type="ECO:0000256" key="2">
    <source>
        <dbReference type="ARBA" id="ARBA00022692"/>
    </source>
</evidence>
<dbReference type="EMBL" id="ASPP01028442">
    <property type="protein sequence ID" value="ETO05168.1"/>
    <property type="molecule type" value="Genomic_DNA"/>
</dbReference>
<dbReference type="Pfam" id="PF00355">
    <property type="entry name" value="Rieske"/>
    <property type="match status" value="1"/>
</dbReference>
<evidence type="ECO:0000256" key="3">
    <source>
        <dbReference type="ARBA" id="ARBA00022714"/>
    </source>
</evidence>
<accession>X6LTA4</accession>
<sequence length="185" mass="20682">MLDQLKAANTPIKVLVSGIILSIIGAVTYGGVKSLESVSLSTVQTWVGQFPKMPFEWIGQGLFFTGLGIFLHYSYSRVLTSHKEKDEKVELRRDEMRSSTYPTQYPNGWYFLVYSKDIKKGQVKNVSALGQQFVVFRGESGAVGVLDAFCPHLGANLGVGGKDVREKEGEKKNIKKEKKHIFIFM</sequence>
<keyword evidence="3" id="KW-0001">2Fe-2S</keyword>
<evidence type="ECO:0000256" key="8">
    <source>
        <dbReference type="ARBA" id="ARBA00023014"/>
    </source>
</evidence>
<evidence type="ECO:0000313" key="12">
    <source>
        <dbReference type="EMBL" id="ETO05168.1"/>
    </source>
</evidence>
<dbReference type="Proteomes" id="UP000023152">
    <property type="component" value="Unassembled WGS sequence"/>
</dbReference>
<evidence type="ECO:0000259" key="11">
    <source>
        <dbReference type="PROSITE" id="PS51296"/>
    </source>
</evidence>
<name>X6LTA4_RETFI</name>
<organism evidence="12 13">
    <name type="scientific">Reticulomyxa filosa</name>
    <dbReference type="NCBI Taxonomy" id="46433"/>
    <lineage>
        <taxon>Eukaryota</taxon>
        <taxon>Sar</taxon>
        <taxon>Rhizaria</taxon>
        <taxon>Retaria</taxon>
        <taxon>Foraminifera</taxon>
        <taxon>Monothalamids</taxon>
        <taxon>Reticulomyxidae</taxon>
        <taxon>Reticulomyxa</taxon>
    </lineage>
</organism>
<dbReference type="Gene3D" id="2.102.10.10">
    <property type="entry name" value="Rieske [2Fe-2S] iron-sulphur domain"/>
    <property type="match status" value="1"/>
</dbReference>
<feature type="transmembrane region" description="Helical" evidence="10">
    <location>
        <begin position="12"/>
        <end position="32"/>
    </location>
</feature>
<evidence type="ECO:0000256" key="10">
    <source>
        <dbReference type="SAM" id="Phobius"/>
    </source>
</evidence>